<keyword evidence="9 17" id="KW-1278">Translocase</keyword>
<gene>
    <name evidence="20" type="primary">ND2</name>
</gene>
<evidence type="ECO:0000256" key="6">
    <source>
        <dbReference type="ARBA" id="ARBA00022660"/>
    </source>
</evidence>
<evidence type="ECO:0000259" key="18">
    <source>
        <dbReference type="Pfam" id="PF00361"/>
    </source>
</evidence>
<reference evidence="20" key="1">
    <citation type="journal article" date="2014" name="Syst. Biodivers.">
        <title>Phylogeny, taxonomy, and biogeography of a circum-Indian Ocean clade of leaf-toed geckos (Reptilia: Gekkota), with a description of two new genera.</title>
        <authorList>
            <person name="Heinicke M.P."/>
            <person name="Daza J.D."/>
            <person name="Greenbaum E."/>
            <person name="Jackman T.R."/>
            <person name="Bauer A.M."/>
        </authorList>
    </citation>
    <scope>NUCLEOTIDE SEQUENCE</scope>
</reference>
<feature type="transmembrane region" description="Helical" evidence="17">
    <location>
        <begin position="323"/>
        <end position="343"/>
    </location>
</feature>
<evidence type="ECO:0000256" key="8">
    <source>
        <dbReference type="ARBA" id="ARBA00022792"/>
    </source>
</evidence>
<feature type="domain" description="NADH dehydrogenase subunit 2 C-terminal" evidence="19">
    <location>
        <begin position="290"/>
        <end position="343"/>
    </location>
</feature>
<keyword evidence="6 17" id="KW-0679">Respiratory chain</keyword>
<keyword evidence="8 17" id="KW-0999">Mitochondrion inner membrane</keyword>
<dbReference type="GO" id="GO:0006120">
    <property type="term" value="P:mitochondrial electron transport, NADH to ubiquinone"/>
    <property type="evidence" value="ECO:0007669"/>
    <property type="project" value="InterPro"/>
</dbReference>
<evidence type="ECO:0000256" key="3">
    <source>
        <dbReference type="ARBA" id="ARBA00012944"/>
    </source>
</evidence>
<dbReference type="GO" id="GO:0008137">
    <property type="term" value="F:NADH dehydrogenase (ubiquinone) activity"/>
    <property type="evidence" value="ECO:0007669"/>
    <property type="project" value="UniProtKB-EC"/>
</dbReference>
<feature type="transmembrane region" description="Helical" evidence="17">
    <location>
        <begin position="153"/>
        <end position="171"/>
    </location>
</feature>
<feature type="transmembrane region" description="Helical" evidence="17">
    <location>
        <begin position="24"/>
        <end position="44"/>
    </location>
</feature>
<dbReference type="AlphaFoldDB" id="A0A088FGH3"/>
<evidence type="ECO:0000256" key="17">
    <source>
        <dbReference type="RuleBase" id="RU003403"/>
    </source>
</evidence>
<comment type="subcellular location">
    <subcellularLocation>
        <location evidence="1 17">Mitochondrion inner membrane</location>
        <topology evidence="1 17">Multi-pass membrane protein</topology>
    </subcellularLocation>
</comment>
<keyword evidence="13 17" id="KW-0830">Ubiquinone</keyword>
<keyword evidence="15 17" id="KW-0472">Membrane</keyword>
<keyword evidence="5" id="KW-0813">Transport</keyword>
<feature type="transmembrane region" description="Helical" evidence="17">
    <location>
        <begin position="240"/>
        <end position="261"/>
    </location>
</feature>
<evidence type="ECO:0000259" key="19">
    <source>
        <dbReference type="Pfam" id="PF06444"/>
    </source>
</evidence>
<comment type="function">
    <text evidence="17">Core subunit of the mitochondrial membrane respiratory chain NADH dehydrogenase (Complex I) which catalyzes electron transfer from NADH through the respiratory chain, using ubiquinone as an electron acceptor. Essential for the catalytic activity and assembly of complex I.</text>
</comment>
<feature type="transmembrane region" description="Helical" evidence="17">
    <location>
        <begin position="281"/>
        <end position="302"/>
    </location>
</feature>
<proteinExistence type="inferred from homology"/>
<evidence type="ECO:0000256" key="9">
    <source>
        <dbReference type="ARBA" id="ARBA00022967"/>
    </source>
</evidence>
<name>A0A088FGH3_9SAUR</name>
<dbReference type="GO" id="GO:0005743">
    <property type="term" value="C:mitochondrial inner membrane"/>
    <property type="evidence" value="ECO:0007669"/>
    <property type="project" value="UniProtKB-SubCell"/>
</dbReference>
<feature type="transmembrane region" description="Helical" evidence="17">
    <location>
        <begin position="178"/>
        <end position="196"/>
    </location>
</feature>
<keyword evidence="11 17" id="KW-1133">Transmembrane helix</keyword>
<evidence type="ECO:0000256" key="15">
    <source>
        <dbReference type="ARBA" id="ARBA00023136"/>
    </source>
</evidence>
<dbReference type="PRINTS" id="PR01436">
    <property type="entry name" value="NADHDHGNASE2"/>
</dbReference>
<dbReference type="Pfam" id="PF06444">
    <property type="entry name" value="NADH_dehy_S2_C"/>
    <property type="match status" value="1"/>
</dbReference>
<evidence type="ECO:0000256" key="13">
    <source>
        <dbReference type="ARBA" id="ARBA00023075"/>
    </source>
</evidence>
<dbReference type="PANTHER" id="PTHR46552">
    <property type="entry name" value="NADH-UBIQUINONE OXIDOREDUCTASE CHAIN 2"/>
    <property type="match status" value="1"/>
</dbReference>
<evidence type="ECO:0000256" key="7">
    <source>
        <dbReference type="ARBA" id="ARBA00022692"/>
    </source>
</evidence>
<feature type="transmembrane region" description="Helical" evidence="17">
    <location>
        <begin position="56"/>
        <end position="76"/>
    </location>
</feature>
<evidence type="ECO:0000313" key="20">
    <source>
        <dbReference type="EMBL" id="AIM44932.1"/>
    </source>
</evidence>
<dbReference type="InterPro" id="IPR003917">
    <property type="entry name" value="NADH_UbQ_OxRdtase_chain2"/>
</dbReference>
<dbReference type="PANTHER" id="PTHR46552:SF1">
    <property type="entry name" value="NADH-UBIQUINONE OXIDOREDUCTASE CHAIN 2"/>
    <property type="match status" value="1"/>
</dbReference>
<dbReference type="InterPro" id="IPR010933">
    <property type="entry name" value="NADH_DH_su2_C"/>
</dbReference>
<dbReference type="EC" id="7.1.1.2" evidence="3 17"/>
<evidence type="ECO:0000256" key="1">
    <source>
        <dbReference type="ARBA" id="ARBA00004448"/>
    </source>
</evidence>
<dbReference type="InterPro" id="IPR001750">
    <property type="entry name" value="ND/Mrp_TM"/>
</dbReference>
<accession>A0A088FGH3</accession>
<keyword evidence="10 17" id="KW-0249">Electron transport</keyword>
<keyword evidence="12 17" id="KW-0520">NAD</keyword>
<geneLocation type="mitochondrion" evidence="20"/>
<evidence type="ECO:0000256" key="4">
    <source>
        <dbReference type="ARBA" id="ARBA00021008"/>
    </source>
</evidence>
<comment type="similarity">
    <text evidence="2 17">Belongs to the complex I subunit 2 family.</text>
</comment>
<comment type="catalytic activity">
    <reaction evidence="16 17">
        <text>a ubiquinone + NADH + 5 H(+)(in) = a ubiquinol + NAD(+) + 4 H(+)(out)</text>
        <dbReference type="Rhea" id="RHEA:29091"/>
        <dbReference type="Rhea" id="RHEA-COMP:9565"/>
        <dbReference type="Rhea" id="RHEA-COMP:9566"/>
        <dbReference type="ChEBI" id="CHEBI:15378"/>
        <dbReference type="ChEBI" id="CHEBI:16389"/>
        <dbReference type="ChEBI" id="CHEBI:17976"/>
        <dbReference type="ChEBI" id="CHEBI:57540"/>
        <dbReference type="ChEBI" id="CHEBI:57945"/>
        <dbReference type="EC" id="7.1.1.2"/>
    </reaction>
</comment>
<dbReference type="EMBL" id="KF666791">
    <property type="protein sequence ID" value="AIM44932.1"/>
    <property type="molecule type" value="Genomic_DNA"/>
</dbReference>
<evidence type="ECO:0000256" key="12">
    <source>
        <dbReference type="ARBA" id="ARBA00023027"/>
    </source>
</evidence>
<feature type="transmembrane region" description="Helical" evidence="17">
    <location>
        <begin position="202"/>
        <end position="219"/>
    </location>
</feature>
<feature type="domain" description="NADH:quinone oxidoreductase/Mrp antiporter transmembrane" evidence="18">
    <location>
        <begin position="23"/>
        <end position="286"/>
    </location>
</feature>
<dbReference type="Pfam" id="PF00361">
    <property type="entry name" value="Proton_antipo_M"/>
    <property type="match status" value="1"/>
</dbReference>
<dbReference type="InterPro" id="IPR050175">
    <property type="entry name" value="Complex_I_Subunit_2"/>
</dbReference>
<keyword evidence="7 17" id="KW-0812">Transmembrane</keyword>
<evidence type="ECO:0000256" key="10">
    <source>
        <dbReference type="ARBA" id="ARBA00022982"/>
    </source>
</evidence>
<sequence length="346" mass="38587">MAPLAWTMLTTSLSTSTIITMSSYHWLLAWAGLELNTLSILPLLSNPQHPRATEATMKYFIVQTAAATMILFAGTMNTWQTGNWTITQTMTNTTSTMMIMALMMKLGLTPLHFWYPDVVQGTTFINAMIISTWQKIAPLTLLCLIPTNSQTNMLLLMGTTSALVGGLMGLNQTQTRKMLAFSSIAHMGWLTITITLNQHLTTLTMMTYMAMTITMFYSLHTTKAKTLTDIGTNYHYSPTLLITITMTLMSMGGLPPMTGFMPKWLTLTEMLKLDLTTMSTMLVLTTLPSLFFYIRISYLSALTMPPNTTNSNHKWRLNTNLPTMTMPTIAVATLLLPITPLLYPTL</sequence>
<keyword evidence="14 17" id="KW-0496">Mitochondrion</keyword>
<evidence type="ECO:0000256" key="16">
    <source>
        <dbReference type="ARBA" id="ARBA00049551"/>
    </source>
</evidence>
<evidence type="ECO:0000256" key="5">
    <source>
        <dbReference type="ARBA" id="ARBA00022448"/>
    </source>
</evidence>
<dbReference type="EMBL" id="KF666792">
    <property type="protein sequence ID" value="AIM44934.1"/>
    <property type="molecule type" value="Genomic_DNA"/>
</dbReference>
<evidence type="ECO:0000256" key="11">
    <source>
        <dbReference type="ARBA" id="ARBA00022989"/>
    </source>
</evidence>
<feature type="transmembrane region" description="Helical" evidence="17">
    <location>
        <begin position="127"/>
        <end position="147"/>
    </location>
</feature>
<protein>
    <recommendedName>
        <fullName evidence="4 17">NADH-ubiquinone oxidoreductase chain 2</fullName>
        <ecNumber evidence="3 17">7.1.1.2</ecNumber>
    </recommendedName>
</protein>
<feature type="transmembrane region" description="Helical" evidence="17">
    <location>
        <begin position="96"/>
        <end position="115"/>
    </location>
</feature>
<evidence type="ECO:0000256" key="2">
    <source>
        <dbReference type="ARBA" id="ARBA00007012"/>
    </source>
</evidence>
<evidence type="ECO:0000256" key="14">
    <source>
        <dbReference type="ARBA" id="ARBA00023128"/>
    </source>
</evidence>
<organism evidence="20">
    <name type="scientific">Kolekanos plumicauda</name>
    <dbReference type="NCBI Taxonomy" id="3148229"/>
    <lineage>
        <taxon>Eukaryota</taxon>
        <taxon>Metazoa</taxon>
        <taxon>Chordata</taxon>
        <taxon>Craniata</taxon>
        <taxon>Vertebrata</taxon>
        <taxon>Euteleostomi</taxon>
        <taxon>Lepidosauria</taxon>
        <taxon>Squamata</taxon>
        <taxon>Bifurcata</taxon>
        <taxon>Gekkota</taxon>
        <taxon>Gekkonidae</taxon>
        <taxon>Gekkoninae</taxon>
        <taxon>Kolekanos</taxon>
    </lineage>
</organism>